<keyword evidence="3" id="KW-1185">Reference proteome</keyword>
<sequence length="312" mass="34352">MRPVISAPSVRIWEAAGRLNALRSVPHDATEHSSTPASLSAWRASPWSVFLPIDVRDTSLRPRKISGTRCVVIQIRVGQPRRVFRSPLPSYGFGLLSQPDQLPLNDAKGLNEVAFEKMMLNERCMVPVNVGQQLGPASIAQATTRRQRLCLPKASRRHQASLHRLPAQYVHLRQSKTSVAMTRSVQARNRPLFNALATRQPTINLASLHRHHVAPSHSPQRSCIMKTITRDASRPATHVMPLVARLGIAARGPASRRGWKTASNPFGLESRPQSLVRPGRRWGAEALGSLEFSSLPSTARSSARSASISRSP</sequence>
<comment type="caution">
    <text evidence="2">The sequence shown here is derived from an EMBL/GenBank/DDBJ whole genome shotgun (WGS) entry which is preliminary data.</text>
</comment>
<organism evidence="2 3">
    <name type="scientific">Phanerochaete sordida</name>
    <dbReference type="NCBI Taxonomy" id="48140"/>
    <lineage>
        <taxon>Eukaryota</taxon>
        <taxon>Fungi</taxon>
        <taxon>Dikarya</taxon>
        <taxon>Basidiomycota</taxon>
        <taxon>Agaricomycotina</taxon>
        <taxon>Agaricomycetes</taxon>
        <taxon>Polyporales</taxon>
        <taxon>Phanerochaetaceae</taxon>
        <taxon>Phanerochaete</taxon>
    </lineage>
</organism>
<feature type="region of interest" description="Disordered" evidence="1">
    <location>
        <begin position="293"/>
        <end position="312"/>
    </location>
</feature>
<evidence type="ECO:0000256" key="1">
    <source>
        <dbReference type="SAM" id="MobiDB-lite"/>
    </source>
</evidence>
<feature type="region of interest" description="Disordered" evidence="1">
    <location>
        <begin position="253"/>
        <end position="279"/>
    </location>
</feature>
<accession>A0A9P3LKY5</accession>
<dbReference type="AlphaFoldDB" id="A0A9P3LKY5"/>
<evidence type="ECO:0000313" key="2">
    <source>
        <dbReference type="EMBL" id="GJE99118.1"/>
    </source>
</evidence>
<protein>
    <submittedName>
        <fullName evidence="2">Uncharacterized protein</fullName>
    </submittedName>
</protein>
<reference evidence="2 3" key="1">
    <citation type="submission" date="2021-08" db="EMBL/GenBank/DDBJ databases">
        <title>Draft Genome Sequence of Phanerochaete sordida strain YK-624.</title>
        <authorList>
            <person name="Mori T."/>
            <person name="Dohra H."/>
            <person name="Suzuki T."/>
            <person name="Kawagishi H."/>
            <person name="Hirai H."/>
        </authorList>
    </citation>
    <scope>NUCLEOTIDE SEQUENCE [LARGE SCALE GENOMIC DNA]</scope>
    <source>
        <strain evidence="2 3">YK-624</strain>
    </source>
</reference>
<proteinExistence type="predicted"/>
<gene>
    <name evidence="2" type="ORF">PsYK624_153640</name>
</gene>
<name>A0A9P3LKY5_9APHY</name>
<evidence type="ECO:0000313" key="3">
    <source>
        <dbReference type="Proteomes" id="UP000703269"/>
    </source>
</evidence>
<dbReference type="EMBL" id="BPQB01000101">
    <property type="protein sequence ID" value="GJE99118.1"/>
    <property type="molecule type" value="Genomic_DNA"/>
</dbReference>
<dbReference type="Proteomes" id="UP000703269">
    <property type="component" value="Unassembled WGS sequence"/>
</dbReference>